<evidence type="ECO:0000256" key="2">
    <source>
        <dbReference type="ARBA" id="ARBA00022475"/>
    </source>
</evidence>
<evidence type="ECO:0000313" key="8">
    <source>
        <dbReference type="EMBL" id="HCL02200.1"/>
    </source>
</evidence>
<feature type="transmembrane region" description="Helical" evidence="6">
    <location>
        <begin position="130"/>
        <end position="155"/>
    </location>
</feature>
<comment type="caution">
    <text evidence="8">The sequence shown here is derived from an EMBL/GenBank/DDBJ whole genome shotgun (WGS) entry which is preliminary data.</text>
</comment>
<dbReference type="AlphaFoldDB" id="A0A3D2X4Y7"/>
<dbReference type="InterPro" id="IPR052984">
    <property type="entry name" value="UPF0421"/>
</dbReference>
<dbReference type="Gene3D" id="1.20.120.940">
    <property type="entry name" value="Putative aromatic acid exporter, C-terminal domain"/>
    <property type="match status" value="1"/>
</dbReference>
<accession>A0A3D2X4Y7</accession>
<dbReference type="Proteomes" id="UP000262969">
    <property type="component" value="Unassembled WGS sequence"/>
</dbReference>
<dbReference type="GO" id="GO:0005886">
    <property type="term" value="C:plasma membrane"/>
    <property type="evidence" value="ECO:0007669"/>
    <property type="project" value="UniProtKB-SubCell"/>
</dbReference>
<keyword evidence="3 6" id="KW-0812">Transmembrane</keyword>
<keyword evidence="2" id="KW-1003">Cell membrane</keyword>
<evidence type="ECO:0000256" key="5">
    <source>
        <dbReference type="ARBA" id="ARBA00023136"/>
    </source>
</evidence>
<organism evidence="8 9">
    <name type="scientific">Lachnoclostridium phytofermentans</name>
    <dbReference type="NCBI Taxonomy" id="66219"/>
    <lineage>
        <taxon>Bacteria</taxon>
        <taxon>Bacillati</taxon>
        <taxon>Bacillota</taxon>
        <taxon>Clostridia</taxon>
        <taxon>Lachnospirales</taxon>
        <taxon>Lachnospiraceae</taxon>
    </lineage>
</organism>
<keyword evidence="4 6" id="KW-1133">Transmembrane helix</keyword>
<name>A0A3D2X4Y7_9FIRM</name>
<evidence type="ECO:0000256" key="6">
    <source>
        <dbReference type="SAM" id="Phobius"/>
    </source>
</evidence>
<evidence type="ECO:0000259" key="7">
    <source>
        <dbReference type="Pfam" id="PF11728"/>
    </source>
</evidence>
<evidence type="ECO:0000256" key="4">
    <source>
        <dbReference type="ARBA" id="ARBA00022989"/>
    </source>
</evidence>
<dbReference type="InterPro" id="IPR021062">
    <property type="entry name" value="ArAE_1_C"/>
</dbReference>
<comment type="subcellular location">
    <subcellularLocation>
        <location evidence="1">Cell membrane</location>
        <topology evidence="1">Multi-pass membrane protein</topology>
    </subcellularLocation>
</comment>
<feature type="domain" description="Putative aromatic acid exporter C-terminal" evidence="7">
    <location>
        <begin position="161"/>
        <end position="325"/>
    </location>
</feature>
<reference evidence="8 9" key="1">
    <citation type="journal article" date="2018" name="Nat. Biotechnol.">
        <title>A standardized bacterial taxonomy based on genome phylogeny substantially revises the tree of life.</title>
        <authorList>
            <person name="Parks D.H."/>
            <person name="Chuvochina M."/>
            <person name="Waite D.W."/>
            <person name="Rinke C."/>
            <person name="Skarshewski A."/>
            <person name="Chaumeil P.A."/>
            <person name="Hugenholtz P."/>
        </authorList>
    </citation>
    <scope>NUCLEOTIDE SEQUENCE [LARGE SCALE GENOMIC DNA]</scope>
    <source>
        <strain evidence="8">UBA11728</strain>
    </source>
</reference>
<dbReference type="InterPro" id="IPR010343">
    <property type="entry name" value="ArAE_1"/>
</dbReference>
<dbReference type="PANTHER" id="PTHR40064">
    <property type="entry name" value="MEMBRANE PROTEIN-RELATED"/>
    <property type="match status" value="1"/>
</dbReference>
<protein>
    <submittedName>
        <fullName evidence="8">Aromatic acid exporter family protein</fullName>
    </submittedName>
</protein>
<dbReference type="Pfam" id="PF11728">
    <property type="entry name" value="ArAE_1_C"/>
    <property type="match status" value="1"/>
</dbReference>
<dbReference type="EMBL" id="DPVV01000245">
    <property type="protein sequence ID" value="HCL02200.1"/>
    <property type="molecule type" value="Genomic_DNA"/>
</dbReference>
<sequence>MMKYINLIYKDKEKPMKKLNKVSKIAIGSTLAILLANAIGLNYSISAGIITLLTIQDTKKETIFISLKRLVAFIFASILALLLFPNFGFTTIPFGIFLFLFVGGCSIVKLQDGIAMNSVLATHYILSESISISMITNEALLLFIGAGIGTLINLFMPSNVKQIKEVQVRIEADLRKILFRMAYFLRESDKSEYKDRCFTPLKEDINLGATYAYTNMNNTLFQESEYFIRYMEMRKHQLQILAEIYDKIISLRSVPKQVIPISQFIESIANSLAESNNAKGLLLLEQNLEEEYRQSSLPITREEFEDRAVLYMILKDFKMFLLIKEQFADTLTKDQIQKYWS</sequence>
<proteinExistence type="predicted"/>
<dbReference type="Pfam" id="PF06081">
    <property type="entry name" value="ArAE_1"/>
    <property type="match status" value="1"/>
</dbReference>
<keyword evidence="5 6" id="KW-0472">Membrane</keyword>
<evidence type="ECO:0000256" key="3">
    <source>
        <dbReference type="ARBA" id="ARBA00022692"/>
    </source>
</evidence>
<evidence type="ECO:0000313" key="9">
    <source>
        <dbReference type="Proteomes" id="UP000262969"/>
    </source>
</evidence>
<feature type="transmembrane region" description="Helical" evidence="6">
    <location>
        <begin position="63"/>
        <end position="84"/>
    </location>
</feature>
<dbReference type="PANTHER" id="PTHR40064:SF1">
    <property type="entry name" value="MEMBRANE PROTEIN"/>
    <property type="match status" value="1"/>
</dbReference>
<gene>
    <name evidence="8" type="ORF">DHW61_07225</name>
</gene>
<dbReference type="InterPro" id="IPR038323">
    <property type="entry name" value="ArAE_1_C_sf"/>
</dbReference>
<feature type="transmembrane region" description="Helical" evidence="6">
    <location>
        <begin position="91"/>
        <end position="110"/>
    </location>
</feature>
<evidence type="ECO:0000256" key="1">
    <source>
        <dbReference type="ARBA" id="ARBA00004651"/>
    </source>
</evidence>